<sequence length="436" mass="47963">MQSPKQIKFSIDSTTATYVTTHEDTYVVAPTVSDSTGVLDYYSSLPRCKALFDLPKIKGSIEVSVDEPTPYDVQLTDCPLIHTWKTSQHTIARILPGKSKYLKTTTKLARQVDLSNVTMLMLDRVGNVPLNLLKINRSKITCILVADDADSPTSSVQVYKGIKFPNLKTLRIVGQGRGDEYLFAKGVENLNLGTAHITPEYLELIKRINPKRLAATNIKAAGNSSTKDLEDALRSRLIPGPDLELMVSLMRGCTKLPAADIPCNDVMVSCSAISLLNYISPSTLESLAVVNGNHETGDVYYKVSGDSFTRFANLKRLSVTIFSGELKQDLDYLNCCRATGEYEECFPSSTGVMTGAVLCNNYPDGYGTVKTMESVLYIQDDRALHPNLAFDGNLCVRHVKQDLFIPDGVKKLQIGTDVPNLTLVRKSAQSNMDEVD</sequence>
<protein>
    <submittedName>
        <fullName evidence="1">Uncharacterized protein</fullName>
    </submittedName>
</protein>
<name>A0A6C0JSM4_9ZZZZ</name>
<dbReference type="EMBL" id="MN740698">
    <property type="protein sequence ID" value="QHU08752.1"/>
    <property type="molecule type" value="Genomic_DNA"/>
</dbReference>
<accession>A0A6C0JSM4</accession>
<dbReference type="AlphaFoldDB" id="A0A6C0JSM4"/>
<reference evidence="1" key="1">
    <citation type="journal article" date="2020" name="Nature">
        <title>Giant virus diversity and host interactions through global metagenomics.</title>
        <authorList>
            <person name="Schulz F."/>
            <person name="Roux S."/>
            <person name="Paez-Espino D."/>
            <person name="Jungbluth S."/>
            <person name="Walsh D.A."/>
            <person name="Denef V.J."/>
            <person name="McMahon K.D."/>
            <person name="Konstantinidis K.T."/>
            <person name="Eloe-Fadrosh E.A."/>
            <person name="Kyrpides N.C."/>
            <person name="Woyke T."/>
        </authorList>
    </citation>
    <scope>NUCLEOTIDE SEQUENCE</scope>
    <source>
        <strain evidence="1">GVMAG-S-1063924-116</strain>
    </source>
</reference>
<dbReference type="InterPro" id="IPR023313">
    <property type="entry name" value="UBQ-conjugating_AS"/>
</dbReference>
<proteinExistence type="predicted"/>
<organism evidence="1">
    <name type="scientific">viral metagenome</name>
    <dbReference type="NCBI Taxonomy" id="1070528"/>
    <lineage>
        <taxon>unclassified sequences</taxon>
        <taxon>metagenomes</taxon>
        <taxon>organismal metagenomes</taxon>
    </lineage>
</organism>
<dbReference type="PROSITE" id="PS00183">
    <property type="entry name" value="UBC_1"/>
    <property type="match status" value="1"/>
</dbReference>
<evidence type="ECO:0000313" key="1">
    <source>
        <dbReference type="EMBL" id="QHU08752.1"/>
    </source>
</evidence>